<dbReference type="OrthoDB" id="3013446at2759"/>
<dbReference type="EMBL" id="CP144056">
    <property type="protein sequence ID" value="WWD19283.1"/>
    <property type="molecule type" value="Genomic_DNA"/>
</dbReference>
<evidence type="ECO:0000313" key="2">
    <source>
        <dbReference type="EMBL" id="WWD19283.1"/>
    </source>
</evidence>
<organism evidence="2 3">
    <name type="scientific">Kwoniella shandongensis</name>
    <dbReference type="NCBI Taxonomy" id="1734106"/>
    <lineage>
        <taxon>Eukaryota</taxon>
        <taxon>Fungi</taxon>
        <taxon>Dikarya</taxon>
        <taxon>Basidiomycota</taxon>
        <taxon>Agaricomycotina</taxon>
        <taxon>Tremellomycetes</taxon>
        <taxon>Tremellales</taxon>
        <taxon>Cryptococcaceae</taxon>
        <taxon>Kwoniella</taxon>
    </lineage>
</organism>
<feature type="compositionally biased region" description="Basic and acidic residues" evidence="1">
    <location>
        <begin position="1388"/>
        <end position="1400"/>
    </location>
</feature>
<feature type="compositionally biased region" description="Polar residues" evidence="1">
    <location>
        <begin position="1057"/>
        <end position="1075"/>
    </location>
</feature>
<feature type="compositionally biased region" description="Polar residues" evidence="1">
    <location>
        <begin position="1184"/>
        <end position="1204"/>
    </location>
</feature>
<feature type="compositionally biased region" description="Polar residues" evidence="1">
    <location>
        <begin position="935"/>
        <end position="954"/>
    </location>
</feature>
<feature type="compositionally biased region" description="Low complexity" evidence="1">
    <location>
        <begin position="1307"/>
        <end position="1318"/>
    </location>
</feature>
<dbReference type="GeneID" id="43585865"/>
<feature type="compositionally biased region" description="Basic and acidic residues" evidence="1">
    <location>
        <begin position="81"/>
        <end position="90"/>
    </location>
</feature>
<feature type="compositionally biased region" description="Basic and acidic residues" evidence="1">
    <location>
        <begin position="315"/>
        <end position="329"/>
    </location>
</feature>
<feature type="compositionally biased region" description="Low complexity" evidence="1">
    <location>
        <begin position="157"/>
        <end position="169"/>
    </location>
</feature>
<name>A0A5M6CB45_9TREE</name>
<proteinExistence type="predicted"/>
<feature type="region of interest" description="Disordered" evidence="1">
    <location>
        <begin position="912"/>
        <end position="1077"/>
    </location>
</feature>
<reference evidence="2" key="1">
    <citation type="submission" date="2017-08" db="EMBL/GenBank/DDBJ databases">
        <authorList>
            <person name="Cuomo C."/>
            <person name="Billmyre B."/>
            <person name="Heitman J."/>
        </authorList>
    </citation>
    <scope>NUCLEOTIDE SEQUENCE</scope>
    <source>
        <strain evidence="2">CBS 12478</strain>
    </source>
</reference>
<sequence length="1420" mass="151865">MATSVSASPNIPSDLQQTTSTSSPLPRPPTLLYPALHLGSFDGLSPQPYVTSPLSPARSRSQSTHHTILSSASSASPTRQEFGEGPEKGEYSAGDPVRIDESQPFPAVGRGSRLSVRPSSSSSVSSRSSGKLGRGTNGSIPPPLPPPTMALPPLPILSPISPLGSPSPSFMKTVNGNGGQSFASSSSSLPYNRSTSASRDLPTIPSRARPLGHSLTIHIPGPLSPSGFDKDGNAVPDPILKHSPGIARRRTVIESSGPSHEPSPVRLSGTIDTFSPPAQETPPKSEKRSSVERGSILMPHPQPTPGTEQKAALESPRRLEKKQSTHDLKNSSPSSPTARRSLPRPPKVEAADHTQSSAADLVQTARLPLAVQTQLNSSAPPRQASAPAPMPSNQPQRSGLAPPSAPVPSSSWPPLNVTRSPQAPPPQPQAGSTLKPVSFYQTHQANNSASSLPVIAGLADTGPYPSAISTTPGRAGAGGQNGVGMGRPSGQPAAGPSRMPSKPQEEICLECMMRDRDLADVDVQGEGVWSRASDVDFRDLLWREESVLKSMGAAKNVGGASKLSRSVDDDDDASSEDSDSTSFSPASTGNSVEDAQMRRRIEEKRRRRSMLKAKKRDADYKIGKEVGWRGFKWEEGEVGEGLPRGFRGMKGGRLTEDGLKAVMMKFPSASAFRYQTLQTYLRHQWMLVLDIRTEAQRLGRFPLPEENDFSTSTISSHEGQSVPPGARSSTLAWDTNHARDLSEQMRGAFAPNRTTPGLSVVRPSPSSPANLTALASGPKPTPLQRPMTHYVPEREPVLGAPRAPIYASPISTPGLRPRRETNGSSPGVHERSSQRSDMYDDGNEELWSPSDGTGLRPFSFAVRAGAAAARDGSEGGHGTRRSLWGRWGGSVTSLFGGSQNGSGSMMDMHLGLDNDRRNRSSSINVNTHPRAVSLASPTRPSFFSRTDSRGSSVNHEQELQQHQHARMSRAISHSRLSQVHGDDDDAQPKKKGIKGFFKKMKPKGGKSKTSKSEQMTRVETEHNTTDPGTPLVPPPSISYLVGGNRNDRTKHNRERSGSSSSMLTDGQDSGQNRYSASYPYGLRSVSAPINANGNGNTSSSDVSQSASPTSSKFATYGRRRESFASGKRLSVTLNHTSEEKDRRGSGVEMLSGRGGYMSQEPGSIYDDSTAKHHTAGGQTGIRYPQQNMRPHNKTTSSLSASSGTMAIETPPPITYNSSSFFNQQQQQMNQTPNANANGGQGQPIVKSPSGPLSPNRFKNLPPLPPPGQEPNMLASPDSFTAAFPEQEFNLNGTVHDSKYLSSVEFASSQQTPTSSPSSMRYYPNRGAAGGASNGYGGYPQAQARQQTQQFVGPGRQSLDQRSPRPNGNGNNRMDGRAVQTMYVQPSAMDKRYEPDYSSGEKKKKSGFKGIFGASKAGRMA</sequence>
<feature type="compositionally biased region" description="Basic and acidic residues" evidence="1">
    <location>
        <begin position="828"/>
        <end position="838"/>
    </location>
</feature>
<evidence type="ECO:0000313" key="3">
    <source>
        <dbReference type="Proteomes" id="UP000322225"/>
    </source>
</evidence>
<feature type="compositionally biased region" description="Polar residues" evidence="1">
    <location>
        <begin position="1089"/>
        <end position="1113"/>
    </location>
</feature>
<evidence type="ECO:0000256" key="1">
    <source>
        <dbReference type="SAM" id="MobiDB-lite"/>
    </source>
</evidence>
<feature type="compositionally biased region" description="Basic and acidic residues" evidence="1">
    <location>
        <begin position="595"/>
        <end position="604"/>
    </location>
</feature>
<feature type="region of interest" description="Disordered" evidence="1">
    <location>
        <begin position="749"/>
        <end position="786"/>
    </location>
</feature>
<dbReference type="RefSeq" id="XP_031863920.1">
    <property type="nucleotide sequence ID" value="XM_032001757.1"/>
</dbReference>
<reference evidence="2" key="2">
    <citation type="submission" date="2024-01" db="EMBL/GenBank/DDBJ databases">
        <title>Comparative genomics of Cryptococcus and Kwoniella reveals pathogenesis evolution and contrasting modes of karyotype evolution via chromosome fusion or intercentromeric recombination.</title>
        <authorList>
            <person name="Coelho M.A."/>
            <person name="David-Palma M."/>
            <person name="Shea T."/>
            <person name="Bowers K."/>
            <person name="McGinley-Smith S."/>
            <person name="Mohammad A.W."/>
            <person name="Gnirke A."/>
            <person name="Yurkov A.M."/>
            <person name="Nowrousian M."/>
            <person name="Sun S."/>
            <person name="Cuomo C.A."/>
            <person name="Heitman J."/>
        </authorList>
    </citation>
    <scope>NUCLEOTIDE SEQUENCE</scope>
    <source>
        <strain evidence="2">CBS 12478</strain>
    </source>
</reference>
<feature type="region of interest" description="Disordered" evidence="1">
    <location>
        <begin position="801"/>
        <end position="853"/>
    </location>
</feature>
<feature type="compositionally biased region" description="Polar residues" evidence="1">
    <location>
        <begin position="1"/>
        <end position="11"/>
    </location>
</feature>
<keyword evidence="3" id="KW-1185">Reference proteome</keyword>
<gene>
    <name evidence="2" type="ORF">CI109_103741</name>
</gene>
<feature type="compositionally biased region" description="Low complexity" evidence="1">
    <location>
        <begin position="1363"/>
        <end position="1372"/>
    </location>
</feature>
<feature type="compositionally biased region" description="Polar residues" evidence="1">
    <location>
        <begin position="170"/>
        <end position="198"/>
    </location>
</feature>
<feature type="region of interest" description="Disordered" evidence="1">
    <location>
        <begin position="1089"/>
        <end position="1274"/>
    </location>
</feature>
<dbReference type="Proteomes" id="UP000322225">
    <property type="component" value="Chromosome 6"/>
</dbReference>
<feature type="compositionally biased region" description="Low complexity" evidence="1">
    <location>
        <begin position="12"/>
        <end position="24"/>
    </location>
</feature>
<feature type="compositionally biased region" description="Gly residues" evidence="1">
    <location>
        <begin position="1327"/>
        <end position="1337"/>
    </location>
</feature>
<feature type="compositionally biased region" description="Low complexity" evidence="1">
    <location>
        <begin position="377"/>
        <end position="387"/>
    </location>
</feature>
<dbReference type="KEGG" id="ksn:43585865"/>
<feature type="compositionally biased region" description="Low complexity" evidence="1">
    <location>
        <begin position="1338"/>
        <end position="1349"/>
    </location>
</feature>
<feature type="region of interest" description="Disordered" evidence="1">
    <location>
        <begin position="1"/>
        <end position="502"/>
    </location>
</feature>
<feature type="compositionally biased region" description="Basic and acidic residues" evidence="1">
    <location>
        <begin position="1136"/>
        <end position="1145"/>
    </location>
</feature>
<feature type="compositionally biased region" description="Basic residues" evidence="1">
    <location>
        <begin position="989"/>
        <end position="1009"/>
    </location>
</feature>
<feature type="compositionally biased region" description="Gly residues" evidence="1">
    <location>
        <begin position="475"/>
        <end position="487"/>
    </location>
</feature>
<feature type="compositionally biased region" description="Low complexity" evidence="1">
    <location>
        <begin position="108"/>
        <end position="131"/>
    </location>
</feature>
<feature type="compositionally biased region" description="Polar residues" evidence="1">
    <location>
        <begin position="48"/>
        <end position="79"/>
    </location>
</feature>
<feature type="region of interest" description="Disordered" evidence="1">
    <location>
        <begin position="704"/>
        <end position="730"/>
    </location>
</feature>
<accession>A0A5M6CB45</accession>
<feature type="compositionally biased region" description="Low complexity" evidence="1">
    <location>
        <begin position="1407"/>
        <end position="1420"/>
    </location>
</feature>
<feature type="region of interest" description="Disordered" evidence="1">
    <location>
        <begin position="556"/>
        <end position="612"/>
    </location>
</feature>
<feature type="compositionally biased region" description="Polar residues" evidence="1">
    <location>
        <begin position="709"/>
        <end position="719"/>
    </location>
</feature>
<protein>
    <submittedName>
        <fullName evidence="2">Uncharacterized protein</fullName>
    </submittedName>
</protein>
<feature type="compositionally biased region" description="Acidic residues" evidence="1">
    <location>
        <begin position="568"/>
        <end position="579"/>
    </location>
</feature>
<feature type="compositionally biased region" description="Low complexity" evidence="1">
    <location>
        <begin position="1216"/>
        <end position="1237"/>
    </location>
</feature>
<feature type="compositionally biased region" description="Basic and acidic residues" evidence="1">
    <location>
        <begin position="1010"/>
        <end position="1024"/>
    </location>
</feature>
<feature type="compositionally biased region" description="Polar residues" evidence="1">
    <location>
        <begin position="439"/>
        <end position="451"/>
    </location>
</feature>
<feature type="region of interest" description="Disordered" evidence="1">
    <location>
        <begin position="1305"/>
        <end position="1420"/>
    </location>
</feature>
<feature type="compositionally biased region" description="Pro residues" evidence="1">
    <location>
        <begin position="140"/>
        <end position="156"/>
    </location>
</feature>